<keyword evidence="2" id="KW-1185">Reference proteome</keyword>
<sequence>MWLVSTGLVPLWGHTKTSNVQHKIPGIVLREIRKQQPKDRNKQWEARPNVEISVQFPLPNRSRSRSAKIPQNKILVSPF</sequence>
<dbReference type="EMBL" id="FODO01000020">
    <property type="protein sequence ID" value="SEO81168.1"/>
    <property type="molecule type" value="Genomic_DNA"/>
</dbReference>
<organism evidence="1 2">
    <name type="scientific">Nitrosomonas oligotropha</name>
    <dbReference type="NCBI Taxonomy" id="42354"/>
    <lineage>
        <taxon>Bacteria</taxon>
        <taxon>Pseudomonadati</taxon>
        <taxon>Pseudomonadota</taxon>
        <taxon>Betaproteobacteria</taxon>
        <taxon>Nitrosomonadales</taxon>
        <taxon>Nitrosomonadaceae</taxon>
        <taxon>Nitrosomonas</taxon>
    </lineage>
</organism>
<dbReference type="Proteomes" id="UP000198814">
    <property type="component" value="Unassembled WGS sequence"/>
</dbReference>
<evidence type="ECO:0000313" key="1">
    <source>
        <dbReference type="EMBL" id="SEO81168.1"/>
    </source>
</evidence>
<gene>
    <name evidence="1" type="ORF">SAMN05216333_1208</name>
</gene>
<evidence type="ECO:0000313" key="2">
    <source>
        <dbReference type="Proteomes" id="UP000198814"/>
    </source>
</evidence>
<dbReference type="AlphaFoldDB" id="A0A1H8SS38"/>
<reference evidence="2" key="1">
    <citation type="submission" date="2016-10" db="EMBL/GenBank/DDBJ databases">
        <authorList>
            <person name="Varghese N."/>
            <person name="Submissions S."/>
        </authorList>
    </citation>
    <scope>NUCLEOTIDE SEQUENCE [LARGE SCALE GENOMIC DNA]</scope>
    <source>
        <strain evidence="2">Nm76</strain>
    </source>
</reference>
<protein>
    <submittedName>
        <fullName evidence="1">Uncharacterized protein</fullName>
    </submittedName>
</protein>
<dbReference type="STRING" id="42354.SAMN05216333_1208"/>
<accession>A0A1H8SS38</accession>
<name>A0A1H8SS38_9PROT</name>
<proteinExistence type="predicted"/>